<feature type="transmembrane region" description="Helical" evidence="6">
    <location>
        <begin position="25"/>
        <end position="43"/>
    </location>
</feature>
<dbReference type="GO" id="GO:0005886">
    <property type="term" value="C:plasma membrane"/>
    <property type="evidence" value="ECO:0007669"/>
    <property type="project" value="UniProtKB-SubCell"/>
</dbReference>
<evidence type="ECO:0000256" key="2">
    <source>
        <dbReference type="ARBA" id="ARBA00022475"/>
    </source>
</evidence>
<feature type="transmembrane region" description="Helical" evidence="6">
    <location>
        <begin position="416"/>
        <end position="444"/>
    </location>
</feature>
<feature type="transmembrane region" description="Helical" evidence="6">
    <location>
        <begin position="284"/>
        <end position="305"/>
    </location>
</feature>
<keyword evidence="8" id="KW-1185">Reference proteome</keyword>
<evidence type="ECO:0000256" key="3">
    <source>
        <dbReference type="ARBA" id="ARBA00022692"/>
    </source>
</evidence>
<gene>
    <name evidence="7" type="ORF">JV16_02413</name>
</gene>
<dbReference type="PANTHER" id="PTHR30250">
    <property type="entry name" value="PST FAMILY PREDICTED COLANIC ACID TRANSPORTER"/>
    <property type="match status" value="1"/>
</dbReference>
<dbReference type="RefSeq" id="WP_004577791.1">
    <property type="nucleotide sequence ID" value="NZ_JXTG01000016.1"/>
</dbReference>
<protein>
    <submittedName>
        <fullName evidence="7">Polysaccharide biosynthesis protein</fullName>
    </submittedName>
</protein>
<name>A0A0D0GXD9_9BACL</name>
<comment type="caution">
    <text evidence="7">The sequence shown here is derived from an EMBL/GenBank/DDBJ whole genome shotgun (WGS) entry which is preliminary data.</text>
</comment>
<evidence type="ECO:0000313" key="8">
    <source>
        <dbReference type="Proteomes" id="UP000032047"/>
    </source>
</evidence>
<reference evidence="7 8" key="1">
    <citation type="submission" date="2015-01" db="EMBL/GenBank/DDBJ databases">
        <title>Genome sequence of Anoxybacillus ayderensis strain AB04.</title>
        <authorList>
            <person name="Belduz A.O."/>
            <person name="Canakci S."/>
            <person name="Chan K.-G."/>
            <person name="Kahar U.M."/>
            <person name="Yaakob A.S."/>
            <person name="Chan C.S."/>
            <person name="Goh K.M."/>
        </authorList>
    </citation>
    <scope>NUCLEOTIDE SEQUENCE [LARGE SCALE GENOMIC DNA]</scope>
    <source>
        <strain evidence="7 8">AB04</strain>
    </source>
</reference>
<dbReference type="AlphaFoldDB" id="A0A0D0GXD9"/>
<dbReference type="GO" id="GO:0015297">
    <property type="term" value="F:antiporter activity"/>
    <property type="evidence" value="ECO:0007669"/>
    <property type="project" value="InterPro"/>
</dbReference>
<accession>A0A0D0GXD9</accession>
<keyword evidence="4 6" id="KW-1133">Transmembrane helix</keyword>
<dbReference type="PANTHER" id="PTHR30250:SF11">
    <property type="entry name" value="O-ANTIGEN TRANSPORTER-RELATED"/>
    <property type="match status" value="1"/>
</dbReference>
<dbReference type="Proteomes" id="UP000032047">
    <property type="component" value="Unassembled WGS sequence"/>
</dbReference>
<feature type="transmembrane region" description="Helical" evidence="6">
    <location>
        <begin position="245"/>
        <end position="264"/>
    </location>
</feature>
<dbReference type="GO" id="GO:0042910">
    <property type="term" value="F:xenobiotic transmembrane transporter activity"/>
    <property type="evidence" value="ECO:0007669"/>
    <property type="project" value="InterPro"/>
</dbReference>
<proteinExistence type="predicted"/>
<feature type="transmembrane region" description="Helical" evidence="6">
    <location>
        <begin position="175"/>
        <end position="193"/>
    </location>
</feature>
<keyword evidence="5 6" id="KW-0472">Membrane</keyword>
<evidence type="ECO:0000313" key="7">
    <source>
        <dbReference type="EMBL" id="KIP20466.1"/>
    </source>
</evidence>
<evidence type="ECO:0000256" key="5">
    <source>
        <dbReference type="ARBA" id="ARBA00023136"/>
    </source>
</evidence>
<evidence type="ECO:0000256" key="4">
    <source>
        <dbReference type="ARBA" id="ARBA00022989"/>
    </source>
</evidence>
<comment type="subcellular location">
    <subcellularLocation>
        <location evidence="1">Cell membrane</location>
        <topology evidence="1">Multi-pass membrane protein</topology>
    </subcellularLocation>
</comment>
<evidence type="ECO:0000256" key="1">
    <source>
        <dbReference type="ARBA" id="ARBA00004651"/>
    </source>
</evidence>
<keyword evidence="2" id="KW-1003">Cell membrane</keyword>
<dbReference type="PATRIC" id="fig|265546.4.peg.2425"/>
<feature type="transmembrane region" description="Helical" evidence="6">
    <location>
        <begin position="199"/>
        <end position="224"/>
    </location>
</feature>
<feature type="transmembrane region" description="Helical" evidence="6">
    <location>
        <begin position="98"/>
        <end position="121"/>
    </location>
</feature>
<sequence>MKNLEILKIKINRNDSLTSLVKKNAIYSLALKILSMLLSFWSVKVAFDFTGSQQVYGLWLTILSVISWLALLNGGMGNGLRNKLSHSLATNNYKDAKAYVSTSYVVITSISIVCIIIFMLFTCFFDWRTLFNANYISKIEFTALFSVVVVSYFMQLTLSTVNAVCFAFNHSTLPSLFTFLSNIIYVLSLYILKHLGIKGFFVLGLVYSISILVVLFIANIYLFSGQYKEIKPAISFFEKKYIRDLMGNGVKFFLLEISAVIIFTTDSMVITHAVGSEEVTIYQLVMKLFSIFTTVSGTIMVPLWSAFTHAYSKGDIEWIKKIMRRIILLFIPLISGVFIFILLVNPLLKIWIGNGVVAPTNLIIIVAIYVVINIWSNIFAYFLNGVNKINGQLFTVGLGAILNIPLSLYFSKSLGLGSVGVVLGTIICLLPFSILGPINTYLIINKATKSKEVYR</sequence>
<organism evidence="7 8">
    <name type="scientific">Anoxybacillus ayderensis</name>
    <dbReference type="NCBI Taxonomy" id="265546"/>
    <lineage>
        <taxon>Bacteria</taxon>
        <taxon>Bacillati</taxon>
        <taxon>Bacillota</taxon>
        <taxon>Bacilli</taxon>
        <taxon>Bacillales</taxon>
        <taxon>Anoxybacillaceae</taxon>
        <taxon>Anoxybacillus</taxon>
    </lineage>
</organism>
<feature type="transmembrane region" description="Helical" evidence="6">
    <location>
        <begin position="326"/>
        <end position="344"/>
    </location>
</feature>
<feature type="transmembrane region" description="Helical" evidence="6">
    <location>
        <begin position="141"/>
        <end position="168"/>
    </location>
</feature>
<keyword evidence="3 6" id="KW-0812">Transmembrane</keyword>
<feature type="transmembrane region" description="Helical" evidence="6">
    <location>
        <begin position="55"/>
        <end position="77"/>
    </location>
</feature>
<dbReference type="Pfam" id="PF01554">
    <property type="entry name" value="MatE"/>
    <property type="match status" value="1"/>
</dbReference>
<feature type="transmembrane region" description="Helical" evidence="6">
    <location>
        <begin position="393"/>
        <end position="410"/>
    </location>
</feature>
<dbReference type="InterPro" id="IPR002528">
    <property type="entry name" value="MATE_fam"/>
</dbReference>
<evidence type="ECO:0000256" key="6">
    <source>
        <dbReference type="SAM" id="Phobius"/>
    </source>
</evidence>
<dbReference type="InterPro" id="IPR050833">
    <property type="entry name" value="Poly_Biosynth_Transport"/>
</dbReference>
<dbReference type="EMBL" id="JXTG01000016">
    <property type="protein sequence ID" value="KIP20466.1"/>
    <property type="molecule type" value="Genomic_DNA"/>
</dbReference>